<dbReference type="Proteomes" id="UP001157125">
    <property type="component" value="Unassembled WGS sequence"/>
</dbReference>
<keyword evidence="2" id="KW-1185">Reference proteome</keyword>
<evidence type="ECO:0000313" key="1">
    <source>
        <dbReference type="EMBL" id="GMA35344.1"/>
    </source>
</evidence>
<evidence type="ECO:0000313" key="2">
    <source>
        <dbReference type="Proteomes" id="UP001157125"/>
    </source>
</evidence>
<organism evidence="1 2">
    <name type="scientific">Demequina litorisediminis</name>
    <dbReference type="NCBI Taxonomy" id="1849022"/>
    <lineage>
        <taxon>Bacteria</taxon>
        <taxon>Bacillati</taxon>
        <taxon>Actinomycetota</taxon>
        <taxon>Actinomycetes</taxon>
        <taxon>Micrococcales</taxon>
        <taxon>Demequinaceae</taxon>
        <taxon>Demequina</taxon>
    </lineage>
</organism>
<reference evidence="2" key="1">
    <citation type="journal article" date="2019" name="Int. J. Syst. Evol. Microbiol.">
        <title>The Global Catalogue of Microorganisms (GCM) 10K type strain sequencing project: providing services to taxonomists for standard genome sequencing and annotation.</title>
        <authorList>
            <consortium name="The Broad Institute Genomics Platform"/>
            <consortium name="The Broad Institute Genome Sequencing Center for Infectious Disease"/>
            <person name="Wu L."/>
            <person name="Ma J."/>
        </authorList>
    </citation>
    <scope>NUCLEOTIDE SEQUENCE [LARGE SCALE GENOMIC DNA]</scope>
    <source>
        <strain evidence="2">NBRC 112299</strain>
    </source>
</reference>
<dbReference type="EMBL" id="BSUN01000001">
    <property type="protein sequence ID" value="GMA35344.1"/>
    <property type="molecule type" value="Genomic_DNA"/>
</dbReference>
<sequence length="213" mass="23411">MRQITPPTPAEGPISDDGPWYSGSALLTVEGDSQPHLSPGDLMDMLAPTRPRPLVTAITAPDRLPTERDIRFARTLACHLQDTIAGLISIVRNARIHHEVRDLAHQLGRVLASYSSPLVDRLHQAGADARETQWLRPWTLRDCLQLGAPCPGRTGRCGPSALAYWDTNLRDALALCLEQATARPGGEAGRFATRLSRELGRQLDSVRSLRARF</sequence>
<gene>
    <name evidence="1" type="ORF">GCM10025876_15480</name>
</gene>
<comment type="caution">
    <text evidence="1">The sequence shown here is derived from an EMBL/GenBank/DDBJ whole genome shotgun (WGS) entry which is preliminary data.</text>
</comment>
<proteinExistence type="predicted"/>
<name>A0ABQ6ICC4_9MICO</name>
<accession>A0ABQ6ICC4</accession>
<protein>
    <submittedName>
        <fullName evidence="1">Uncharacterized protein</fullName>
    </submittedName>
</protein>